<protein>
    <recommendedName>
        <fullName evidence="4">Blue (type 1) copper domain-containing protein</fullName>
    </recommendedName>
</protein>
<evidence type="ECO:0000256" key="1">
    <source>
        <dbReference type="SAM" id="SignalP"/>
    </source>
</evidence>
<keyword evidence="3" id="KW-1185">Reference proteome</keyword>
<evidence type="ECO:0000313" key="2">
    <source>
        <dbReference type="EMBL" id="PNY79474.1"/>
    </source>
</evidence>
<dbReference type="RefSeq" id="WP_103313988.1">
    <property type="nucleotide sequence ID" value="NZ_PPPD01000003.1"/>
</dbReference>
<evidence type="ECO:0000313" key="3">
    <source>
        <dbReference type="Proteomes" id="UP000236379"/>
    </source>
</evidence>
<gene>
    <name evidence="2" type="ORF">CVO96_18750</name>
</gene>
<feature type="signal peptide" evidence="1">
    <location>
        <begin position="1"/>
        <end position="32"/>
    </location>
</feature>
<dbReference type="SUPFAM" id="SSF49503">
    <property type="entry name" value="Cupredoxins"/>
    <property type="match status" value="1"/>
</dbReference>
<dbReference type="Proteomes" id="UP000236379">
    <property type="component" value="Unassembled WGS sequence"/>
</dbReference>
<sequence>MNSTAIQSILRPLLLGTLSAALALGSTSLAHAGHGAAQVEGKDYAFTTLAPMTTGWTTFAFKNTGKELHHFQIARLPDGQTFDAFVADLKARGEAAAAGVEFVGGVGLLLPGASQTATVNLNRPGTYVQLCFVPDAKGVPHLALGMLNAFQVQAAAGDATAGTANAAPRADVQISLEDFGFQMPGSIKAGKQVWQIVNKGPEPHEAMIFRLLPGKTVADALAGLANPAGPQAAMPVGGLQAVNKGRSSYADLNLEAGDYLLLCLIPSAAQGGKPHFALGMARPFAVR</sequence>
<feature type="chain" id="PRO_5014401174" description="Blue (type 1) copper domain-containing protein" evidence="1">
    <location>
        <begin position="33"/>
        <end position="287"/>
    </location>
</feature>
<dbReference type="InterPro" id="IPR008972">
    <property type="entry name" value="Cupredoxin"/>
</dbReference>
<accession>A0A2K3USG7</accession>
<dbReference type="AlphaFoldDB" id="A0A2K3USG7"/>
<keyword evidence="1" id="KW-0732">Signal</keyword>
<name>A0A2K3USG7_9DEIO</name>
<dbReference type="OrthoDB" id="162678at2"/>
<organism evidence="2 3">
    <name type="scientific">Deinococcus koreensis</name>
    <dbReference type="NCBI Taxonomy" id="2054903"/>
    <lineage>
        <taxon>Bacteria</taxon>
        <taxon>Thermotogati</taxon>
        <taxon>Deinococcota</taxon>
        <taxon>Deinococci</taxon>
        <taxon>Deinococcales</taxon>
        <taxon>Deinococcaceae</taxon>
        <taxon>Deinococcus</taxon>
    </lineage>
</organism>
<dbReference type="Gene3D" id="2.60.40.420">
    <property type="entry name" value="Cupredoxins - blue copper proteins"/>
    <property type="match status" value="1"/>
</dbReference>
<proteinExistence type="predicted"/>
<reference evidence="2 3" key="1">
    <citation type="submission" date="2018-01" db="EMBL/GenBank/DDBJ databases">
        <title>Deinococcus koreensis sp. nov., a radiation-resistant bacterium isolated from river water.</title>
        <authorList>
            <person name="Choi A."/>
        </authorList>
    </citation>
    <scope>NUCLEOTIDE SEQUENCE [LARGE SCALE GENOMIC DNA]</scope>
    <source>
        <strain evidence="2 3">SJW1-2</strain>
    </source>
</reference>
<evidence type="ECO:0008006" key="4">
    <source>
        <dbReference type="Google" id="ProtNLM"/>
    </source>
</evidence>
<comment type="caution">
    <text evidence="2">The sequence shown here is derived from an EMBL/GenBank/DDBJ whole genome shotgun (WGS) entry which is preliminary data.</text>
</comment>
<dbReference type="EMBL" id="PPPD01000003">
    <property type="protein sequence ID" value="PNY79474.1"/>
    <property type="molecule type" value="Genomic_DNA"/>
</dbReference>